<sequence length="202" mass="22710">MSEPELQISPESTSPADIYAWMSDQARAVTVTHNDTYDRVTCSWNISSGQRMKATGDSFAEATQRAFVLDTNPCNLRRAAYEPTVTVSAYSTGNRNGLYGWSGEFVFEARISKDIEIFELPALPKGWTWGGYAHIRQKSKRSPAYGVLKHYEIDDLFATKSSFSFEVLTSHTQWSEGDSGEILDVLERALGEFERSVHAFEE</sequence>
<evidence type="ECO:0000313" key="2">
    <source>
        <dbReference type="Proteomes" id="UP000637061"/>
    </source>
</evidence>
<dbReference type="Proteomes" id="UP000637061">
    <property type="component" value="Unassembled WGS sequence"/>
</dbReference>
<evidence type="ECO:0000313" key="1">
    <source>
        <dbReference type="EMBL" id="MBI6883163.1"/>
    </source>
</evidence>
<protein>
    <submittedName>
        <fullName evidence="1">Uncharacterized protein</fullName>
    </submittedName>
</protein>
<comment type="caution">
    <text evidence="1">The sequence shown here is derived from an EMBL/GenBank/DDBJ whole genome shotgun (WGS) entry which is preliminary data.</text>
</comment>
<accession>A0A8I1JIN6</accession>
<dbReference type="RefSeq" id="WP_198746777.1">
    <property type="nucleotide sequence ID" value="NZ_JAEHTE010000002.1"/>
</dbReference>
<dbReference type="EMBL" id="JAEHTE010000002">
    <property type="protein sequence ID" value="MBI6883163.1"/>
    <property type="molecule type" value="Genomic_DNA"/>
</dbReference>
<gene>
    <name evidence="1" type="ORF">JEU22_04495</name>
</gene>
<dbReference type="AlphaFoldDB" id="A0A8I1JIN6"/>
<proteinExistence type="predicted"/>
<name>A0A8I1JIN6_PSEPU</name>
<reference evidence="1" key="1">
    <citation type="submission" date="2020-12" db="EMBL/GenBank/DDBJ databases">
        <title>Enhanced detection system for hospital associated transmission using whole genome sequencing surveillance.</title>
        <authorList>
            <person name="Harrison L.H."/>
            <person name="Van Tyne D."/>
            <person name="Marsh J.W."/>
            <person name="Griffith M.P."/>
            <person name="Snyder D.J."/>
            <person name="Cooper V.S."/>
            <person name="Mustapha M."/>
        </authorList>
    </citation>
    <scope>NUCLEOTIDE SEQUENCE</scope>
    <source>
        <strain evidence="1">PSB00042</strain>
    </source>
</reference>
<organism evidence="1 2">
    <name type="scientific">Pseudomonas putida</name>
    <name type="common">Arthrobacter siderocapsulatus</name>
    <dbReference type="NCBI Taxonomy" id="303"/>
    <lineage>
        <taxon>Bacteria</taxon>
        <taxon>Pseudomonadati</taxon>
        <taxon>Pseudomonadota</taxon>
        <taxon>Gammaproteobacteria</taxon>
        <taxon>Pseudomonadales</taxon>
        <taxon>Pseudomonadaceae</taxon>
        <taxon>Pseudomonas</taxon>
    </lineage>
</organism>